<dbReference type="SUPFAM" id="SSF52266">
    <property type="entry name" value="SGNH hydrolase"/>
    <property type="match status" value="1"/>
</dbReference>
<dbReference type="Pfam" id="PF00404">
    <property type="entry name" value="Dockerin_1"/>
    <property type="match status" value="1"/>
</dbReference>
<dbReference type="SUPFAM" id="SSF63446">
    <property type="entry name" value="Type I dockerin domain"/>
    <property type="match status" value="1"/>
</dbReference>
<evidence type="ECO:0000256" key="10">
    <source>
        <dbReference type="SAM" id="SignalP"/>
    </source>
</evidence>
<comment type="similarity">
    <text evidence="2">Belongs to the 'GDSL' lipolytic enzyme family.</text>
</comment>
<sequence>MLKNKICKFLCAVIFTTTIACNTNGFNATAATEYKFDFGGGAVEPGYIGVSATTAYSAARGYGFNTPANMKNVTASGSGLTSDAVQFLAFGTKSTNTFNVDLPNGLYEIEVTLGNTSRASVAAEGVFQIINMTGNCAKDKFQIPITDGQLNILVTEGKEGTAFTLSALTIKKISDNAVTNRTIYVGGDSTACNYYPIDTSAQAGWGQMLHRFIDTKEFQIRNIAASGQCARGFRDDGQFETILKYIKPGDYFLLEFGINDTAAKNNTTEAQFKEIMRDMVKQTVAKGATIILVTPQGRSTDFNSSNVHNSEGRYYRNSTLALAREENVPLVDLNVLSSRYFTSIGPNATLSLFMSGDAVHPNRAGATELARLIVEDIQRQGLFDSKEKDKAGDLNGDGNIDAIDFALMKQFLLGVISDFPDVDDKIAADLDGDGNINALDFALMKKYLLGAITEFPVDEGNTEISTIYQAEDAYIFNGVKETINGGFIGEGYCNLNNDTTSYIEWTVNAEKAGLYKLKFRYANGTTADRPMKIEVNGNTVISSLSFFSTGVWTTWQDVTINANLNAGINKIRASSIVATGGPNLDYLEVTNVTKP</sequence>
<proteinExistence type="inferred from homology"/>
<dbReference type="InterPro" id="IPR036439">
    <property type="entry name" value="Dockerin_dom_sf"/>
</dbReference>
<keyword evidence="12" id="KW-1185">Reference proteome</keyword>
<dbReference type="Gene3D" id="2.60.120.430">
    <property type="entry name" value="Galactose-binding lectin"/>
    <property type="match status" value="1"/>
</dbReference>
<dbReference type="Pfam" id="PF21254">
    <property type="entry name" value="AGA-YXIM_GBD"/>
    <property type="match status" value="1"/>
</dbReference>
<dbReference type="Pfam" id="PF13472">
    <property type="entry name" value="Lipase_GDSL_2"/>
    <property type="match status" value="1"/>
</dbReference>
<dbReference type="PANTHER" id="PTHR43695">
    <property type="entry name" value="PUTATIVE (AFU_ORTHOLOGUE AFUA_2G17250)-RELATED"/>
    <property type="match status" value="1"/>
</dbReference>
<evidence type="ECO:0000256" key="5">
    <source>
        <dbReference type="ARBA" id="ARBA00022801"/>
    </source>
</evidence>
<feature type="chain" id="PRO_5039038211" description="cellulase" evidence="10">
    <location>
        <begin position="21"/>
        <end position="595"/>
    </location>
</feature>
<dbReference type="RefSeq" id="WP_137695875.1">
    <property type="nucleotide sequence ID" value="NZ_CP061336.1"/>
</dbReference>
<dbReference type="PROSITE" id="PS00018">
    <property type="entry name" value="EF_HAND_1"/>
    <property type="match status" value="2"/>
</dbReference>
<keyword evidence="6" id="KW-0136">Cellulose degradation</keyword>
<keyword evidence="9" id="KW-0624">Polysaccharide degradation</keyword>
<dbReference type="GO" id="GO:0030246">
    <property type="term" value="F:carbohydrate binding"/>
    <property type="evidence" value="ECO:0007669"/>
    <property type="project" value="InterPro"/>
</dbReference>
<keyword evidence="5" id="KW-0378">Hydrolase</keyword>
<feature type="signal peptide" evidence="10">
    <location>
        <begin position="1"/>
        <end position="20"/>
    </location>
</feature>
<dbReference type="GO" id="GO:0008810">
    <property type="term" value="F:cellulase activity"/>
    <property type="evidence" value="ECO:0007669"/>
    <property type="project" value="UniProtKB-EC"/>
</dbReference>
<dbReference type="GO" id="GO:0030245">
    <property type="term" value="P:cellulose catabolic process"/>
    <property type="evidence" value="ECO:0007669"/>
    <property type="project" value="UniProtKB-KW"/>
</dbReference>
<keyword evidence="8" id="KW-0326">Glycosidase</keyword>
<dbReference type="InterPro" id="IPR036514">
    <property type="entry name" value="SGNH_hydro_sf"/>
</dbReference>
<dbReference type="InterPro" id="IPR013830">
    <property type="entry name" value="SGNH_hydro"/>
</dbReference>
<dbReference type="PROSITE" id="PS00448">
    <property type="entry name" value="CLOS_CELLULOSOME_RPT"/>
    <property type="match status" value="1"/>
</dbReference>
<accession>A0A4U7JJV2</accession>
<dbReference type="CDD" id="cd01821">
    <property type="entry name" value="Rhamnogalacturan_acetylesterase_like"/>
    <property type="match status" value="1"/>
</dbReference>
<dbReference type="PROSITE" id="PS51766">
    <property type="entry name" value="DOCKERIN"/>
    <property type="match status" value="1"/>
</dbReference>
<dbReference type="KEGG" id="rher:EHE19_011105"/>
<keyword evidence="7" id="KW-0119">Carbohydrate metabolism</keyword>
<dbReference type="OrthoDB" id="9807041at2"/>
<protein>
    <recommendedName>
        <fullName evidence="3">cellulase</fullName>
        <ecNumber evidence="3">3.2.1.4</ecNumber>
    </recommendedName>
</protein>
<dbReference type="InterPro" id="IPR008979">
    <property type="entry name" value="Galactose-bd-like_sf"/>
</dbReference>
<dbReference type="EMBL" id="CP061336">
    <property type="protein sequence ID" value="QNU65478.1"/>
    <property type="molecule type" value="Genomic_DNA"/>
</dbReference>
<evidence type="ECO:0000313" key="11">
    <source>
        <dbReference type="EMBL" id="QNU65478.1"/>
    </source>
</evidence>
<dbReference type="InterPro" id="IPR037459">
    <property type="entry name" value="RhgT-like"/>
</dbReference>
<organism evidence="11 12">
    <name type="scientific">Ruminiclostridium herbifermentans</name>
    <dbReference type="NCBI Taxonomy" id="2488810"/>
    <lineage>
        <taxon>Bacteria</taxon>
        <taxon>Bacillati</taxon>
        <taxon>Bacillota</taxon>
        <taxon>Clostridia</taxon>
        <taxon>Eubacteriales</taxon>
        <taxon>Oscillospiraceae</taxon>
        <taxon>Ruminiclostridium</taxon>
    </lineage>
</organism>
<dbReference type="CDD" id="cd14256">
    <property type="entry name" value="Dockerin_I"/>
    <property type="match status" value="1"/>
</dbReference>
<evidence type="ECO:0000256" key="8">
    <source>
        <dbReference type="ARBA" id="ARBA00023295"/>
    </source>
</evidence>
<keyword evidence="4 10" id="KW-0732">Signal</keyword>
<dbReference type="Pfam" id="PF03422">
    <property type="entry name" value="CBM_6"/>
    <property type="match status" value="1"/>
</dbReference>
<dbReference type="InterPro" id="IPR016134">
    <property type="entry name" value="Dockerin_dom"/>
</dbReference>
<dbReference type="SUPFAM" id="SSF49785">
    <property type="entry name" value="Galactose-binding domain-like"/>
    <property type="match status" value="2"/>
</dbReference>
<comment type="catalytic activity">
    <reaction evidence="1">
        <text>Endohydrolysis of (1-&gt;4)-beta-D-glucosidic linkages in cellulose, lichenin and cereal beta-D-glucans.</text>
        <dbReference type="EC" id="3.2.1.4"/>
    </reaction>
</comment>
<name>A0A4U7JJV2_9FIRM</name>
<evidence type="ECO:0000256" key="4">
    <source>
        <dbReference type="ARBA" id="ARBA00022729"/>
    </source>
</evidence>
<dbReference type="InterPro" id="IPR005084">
    <property type="entry name" value="CBM6"/>
</dbReference>
<evidence type="ECO:0000256" key="1">
    <source>
        <dbReference type="ARBA" id="ARBA00000966"/>
    </source>
</evidence>
<gene>
    <name evidence="11" type="ORF">EHE19_011105</name>
</gene>
<dbReference type="CDD" id="cd04082">
    <property type="entry name" value="CBM35_pectate_lyase-like"/>
    <property type="match status" value="1"/>
</dbReference>
<dbReference type="InterPro" id="IPR018247">
    <property type="entry name" value="EF_Hand_1_Ca_BS"/>
</dbReference>
<dbReference type="Gene3D" id="2.60.120.260">
    <property type="entry name" value="Galactose-binding domain-like"/>
    <property type="match status" value="1"/>
</dbReference>
<dbReference type="AlphaFoldDB" id="A0A4U7JJV2"/>
<dbReference type="PROSITE" id="PS51175">
    <property type="entry name" value="CBM6"/>
    <property type="match status" value="1"/>
</dbReference>
<evidence type="ECO:0000256" key="7">
    <source>
        <dbReference type="ARBA" id="ARBA00023277"/>
    </source>
</evidence>
<evidence type="ECO:0000256" key="3">
    <source>
        <dbReference type="ARBA" id="ARBA00012601"/>
    </source>
</evidence>
<evidence type="ECO:0000313" key="12">
    <source>
        <dbReference type="Proteomes" id="UP000306409"/>
    </source>
</evidence>
<reference evidence="11 12" key="1">
    <citation type="submission" date="2020-09" db="EMBL/GenBank/DDBJ databases">
        <title>Characterization and genome sequencing of Ruminiclostridium sp. nov. MA18.</title>
        <authorList>
            <person name="Rettenmaier R."/>
            <person name="Kowollik M.-L."/>
            <person name="Liebl W."/>
            <person name="Zverlov V."/>
        </authorList>
    </citation>
    <scope>NUCLEOTIDE SEQUENCE [LARGE SCALE GENOMIC DNA]</scope>
    <source>
        <strain evidence="11 12">MA18</strain>
    </source>
</reference>
<dbReference type="EC" id="3.2.1.4" evidence="3"/>
<evidence type="ECO:0000256" key="2">
    <source>
        <dbReference type="ARBA" id="ARBA00008668"/>
    </source>
</evidence>
<dbReference type="Proteomes" id="UP000306409">
    <property type="component" value="Chromosome"/>
</dbReference>
<dbReference type="PROSITE" id="PS51257">
    <property type="entry name" value="PROKAR_LIPOPROTEIN"/>
    <property type="match status" value="1"/>
</dbReference>
<dbReference type="Gene3D" id="3.40.50.1110">
    <property type="entry name" value="SGNH hydrolase"/>
    <property type="match status" value="1"/>
</dbReference>
<dbReference type="InterPro" id="IPR049033">
    <property type="entry name" value="AGA-YXIM_GBD"/>
</dbReference>
<dbReference type="Gene3D" id="1.10.1330.10">
    <property type="entry name" value="Dockerin domain"/>
    <property type="match status" value="1"/>
</dbReference>
<evidence type="ECO:0000256" key="9">
    <source>
        <dbReference type="ARBA" id="ARBA00023326"/>
    </source>
</evidence>
<dbReference type="PANTHER" id="PTHR43695:SF1">
    <property type="entry name" value="RHAMNOGALACTURONAN ACETYLESTERASE"/>
    <property type="match status" value="1"/>
</dbReference>
<evidence type="ECO:0000256" key="6">
    <source>
        <dbReference type="ARBA" id="ARBA00023001"/>
    </source>
</evidence>
<dbReference type="InterPro" id="IPR002105">
    <property type="entry name" value="Dockerin_1_rpt"/>
</dbReference>